<feature type="non-terminal residue" evidence="4">
    <location>
        <position position="189"/>
    </location>
</feature>
<protein>
    <recommendedName>
        <fullName evidence="3">Subtilisin-like protease fibronectin type-III domain-containing protein</fullName>
    </recommendedName>
</protein>
<dbReference type="CDD" id="cd02120">
    <property type="entry name" value="PA_subtilisin_like"/>
    <property type="match status" value="1"/>
</dbReference>
<organism evidence="4 5">
    <name type="scientific">Eragrostis curvula</name>
    <name type="common">weeping love grass</name>
    <dbReference type="NCBI Taxonomy" id="38414"/>
    <lineage>
        <taxon>Eukaryota</taxon>
        <taxon>Viridiplantae</taxon>
        <taxon>Streptophyta</taxon>
        <taxon>Embryophyta</taxon>
        <taxon>Tracheophyta</taxon>
        <taxon>Spermatophyta</taxon>
        <taxon>Magnoliopsida</taxon>
        <taxon>Liliopsida</taxon>
        <taxon>Poales</taxon>
        <taxon>Poaceae</taxon>
        <taxon>PACMAD clade</taxon>
        <taxon>Chloridoideae</taxon>
        <taxon>Eragrostideae</taxon>
        <taxon>Eragrostidinae</taxon>
        <taxon>Eragrostis</taxon>
    </lineage>
</organism>
<feature type="non-terminal residue" evidence="4">
    <location>
        <position position="1"/>
    </location>
</feature>
<accession>A0A5J9TU87</accession>
<feature type="chain" id="PRO_5023940907" description="Subtilisin-like protease fibronectin type-III domain-containing protein" evidence="2">
    <location>
        <begin position="26"/>
        <end position="189"/>
    </location>
</feature>
<keyword evidence="5" id="KW-1185">Reference proteome</keyword>
<dbReference type="Gramene" id="TVU14924">
    <property type="protein sequence ID" value="TVU14924"/>
    <property type="gene ID" value="EJB05_38421"/>
</dbReference>
<dbReference type="InterPro" id="IPR041469">
    <property type="entry name" value="Subtilisin-like_FN3"/>
</dbReference>
<dbReference type="OrthoDB" id="206201at2759"/>
<dbReference type="Gene3D" id="2.60.40.2310">
    <property type="match status" value="1"/>
</dbReference>
<comment type="caution">
    <text evidence="4">The sequence shown here is derived from an EMBL/GenBank/DDBJ whole genome shotgun (WGS) entry which is preliminary data.</text>
</comment>
<dbReference type="InterPro" id="IPR046450">
    <property type="entry name" value="PA_dom_sf"/>
</dbReference>
<sequence>MESFKLSVLCLISFLLLAAVAEVAGDELTTFIVHVQPQGNHPFAELCGNGSLDGVDVKGKIVLCVLGSGPGRNISRILKGAVVASAGAVTVIPESMLNYPSISVTFQQTWNWSTPIIVQRTVKNVGEVPSAYYAAVDLLDDDVIVGVYPHELLFTEANQEQSFKVIVWPRQNGGKVIQGALRWVSDMHT</sequence>
<feature type="signal peptide" evidence="2">
    <location>
        <begin position="1"/>
        <end position="25"/>
    </location>
</feature>
<keyword evidence="1" id="KW-0325">Glycoprotein</keyword>
<evidence type="ECO:0000313" key="5">
    <source>
        <dbReference type="Proteomes" id="UP000324897"/>
    </source>
</evidence>
<reference evidence="4 5" key="1">
    <citation type="journal article" date="2019" name="Sci. Rep.">
        <title>A high-quality genome of Eragrostis curvula grass provides insights into Poaceae evolution and supports new strategies to enhance forage quality.</title>
        <authorList>
            <person name="Carballo J."/>
            <person name="Santos B.A.C.M."/>
            <person name="Zappacosta D."/>
            <person name="Garbus I."/>
            <person name="Selva J.P."/>
            <person name="Gallo C.A."/>
            <person name="Diaz A."/>
            <person name="Albertini E."/>
            <person name="Caccamo M."/>
            <person name="Echenique V."/>
        </authorList>
    </citation>
    <scope>NUCLEOTIDE SEQUENCE [LARGE SCALE GENOMIC DNA]</scope>
    <source>
        <strain evidence="5">cv. Victoria</strain>
        <tissue evidence="4">Leaf</tissue>
    </source>
</reference>
<dbReference type="SUPFAM" id="SSF52025">
    <property type="entry name" value="PA domain"/>
    <property type="match status" value="1"/>
</dbReference>
<keyword evidence="2" id="KW-0732">Signal</keyword>
<gene>
    <name evidence="4" type="ORF">EJB05_38421</name>
</gene>
<dbReference type="AlphaFoldDB" id="A0A5J9TU87"/>
<proteinExistence type="predicted"/>
<evidence type="ECO:0000259" key="3">
    <source>
        <dbReference type="Pfam" id="PF17766"/>
    </source>
</evidence>
<feature type="domain" description="Subtilisin-like protease fibronectin type-III" evidence="3">
    <location>
        <begin position="97"/>
        <end position="188"/>
    </location>
</feature>
<evidence type="ECO:0000313" key="4">
    <source>
        <dbReference type="EMBL" id="TVU14924.1"/>
    </source>
</evidence>
<evidence type="ECO:0000256" key="1">
    <source>
        <dbReference type="ARBA" id="ARBA00023180"/>
    </source>
</evidence>
<name>A0A5J9TU87_9POAL</name>
<dbReference type="Pfam" id="PF17766">
    <property type="entry name" value="fn3_6"/>
    <property type="match status" value="1"/>
</dbReference>
<dbReference type="Proteomes" id="UP000324897">
    <property type="component" value="Unassembled WGS sequence"/>
</dbReference>
<dbReference type="EMBL" id="RWGY01000031">
    <property type="protein sequence ID" value="TVU14924.1"/>
    <property type="molecule type" value="Genomic_DNA"/>
</dbReference>
<evidence type="ECO:0000256" key="2">
    <source>
        <dbReference type="SAM" id="SignalP"/>
    </source>
</evidence>